<keyword evidence="5 7" id="KW-0671">Queuosine biosynthesis</keyword>
<feature type="region of interest" description="RNA binding; important for wobble base 34 recognition" evidence="7">
    <location>
        <begin position="277"/>
        <end position="281"/>
    </location>
</feature>
<evidence type="ECO:0000313" key="10">
    <source>
        <dbReference type="Proteomes" id="UP000244189"/>
    </source>
</evidence>
<dbReference type="Pfam" id="PF01702">
    <property type="entry name" value="TGT"/>
    <property type="match status" value="1"/>
</dbReference>
<dbReference type="Proteomes" id="UP000244189">
    <property type="component" value="Unassembled WGS sequence"/>
</dbReference>
<evidence type="ECO:0000256" key="3">
    <source>
        <dbReference type="ARBA" id="ARBA00022679"/>
    </source>
</evidence>
<dbReference type="PANTHER" id="PTHR46499">
    <property type="entry name" value="QUEUINE TRNA-RIBOSYLTRANSFERASE"/>
    <property type="match status" value="1"/>
</dbReference>
<feature type="active site" description="Proton acceptor" evidence="7">
    <location>
        <position position="94"/>
    </location>
</feature>
<keyword evidence="10" id="KW-1185">Reference proteome</keyword>
<evidence type="ECO:0000256" key="7">
    <source>
        <dbReference type="HAMAP-Rule" id="MF_00168"/>
    </source>
</evidence>
<comment type="similarity">
    <text evidence="7">Belongs to the queuine tRNA-ribosyltransferase family.</text>
</comment>
<feature type="binding site" evidence="7">
    <location>
        <position position="341"/>
    </location>
    <ligand>
        <name>Zn(2+)</name>
        <dbReference type="ChEBI" id="CHEBI:29105"/>
    </ligand>
</feature>
<dbReference type="UniPathway" id="UPA00392"/>
<keyword evidence="3 7" id="KW-0808">Transferase</keyword>
<evidence type="ECO:0000256" key="5">
    <source>
        <dbReference type="ARBA" id="ARBA00022785"/>
    </source>
</evidence>
<keyword evidence="7" id="KW-0479">Metal-binding</keyword>
<feature type="binding site" evidence="7">
    <location>
        <position position="222"/>
    </location>
    <ligand>
        <name>substrate</name>
    </ligand>
</feature>
<keyword evidence="7" id="KW-0862">Zinc</keyword>
<dbReference type="InterPro" id="IPR002616">
    <property type="entry name" value="tRNA_ribo_trans-like"/>
</dbReference>
<evidence type="ECO:0000256" key="1">
    <source>
        <dbReference type="ARBA" id="ARBA00004691"/>
    </source>
</evidence>
<dbReference type="InterPro" id="IPR036511">
    <property type="entry name" value="TGT-like_sf"/>
</dbReference>
<evidence type="ECO:0000256" key="6">
    <source>
        <dbReference type="ARBA" id="ARBA00050112"/>
    </source>
</evidence>
<accession>A0A2T5GMA0</accession>
<organism evidence="9 10">
    <name type="scientific">Sphingomonas aurantiaca</name>
    <dbReference type="NCBI Taxonomy" id="185949"/>
    <lineage>
        <taxon>Bacteria</taxon>
        <taxon>Pseudomonadati</taxon>
        <taxon>Pseudomonadota</taxon>
        <taxon>Alphaproteobacteria</taxon>
        <taxon>Sphingomonadales</taxon>
        <taxon>Sphingomonadaceae</taxon>
        <taxon>Sphingomonas</taxon>
    </lineage>
</organism>
<sequence length="382" mass="41329">MTRPRFDFTISATDGKARTGVIAMQRGDIRTPAFMPVGTAATVKGMKPADVVGAGADIILGNTYHLMLRPGAERVARLGGLHAFSGWSKPILTDSGGYQVMSLADLTKRSEEGVSFKSHLDGTRHLLSPERSIEIQRLLGSNIVMAFDELVPTTSTREVQAAAMERSMRWARRSRAAFDSGEAHAENNAIFGIQQGALNEGFRKSSADALIDIGFDGYAVGGLAVGEGQEAMFGCLDFAPDQLPVDKPRYLMGVGKPDDIVGAVERGIDMFDCVMPTRSGRTGQAFTRTGPINIRNAKFGEDTGPLDPACPCPVCATWSRAYLHHLVRSGEMLGAMLMTEHNIWFYETLMADLRAAIAASALTQFANAFRAQYVRKSEGEQT</sequence>
<comment type="function">
    <text evidence="7">Catalyzes the base-exchange of a guanine (G) residue with the queuine precursor 7-aminomethyl-7-deazaguanine (PreQ1) at position 34 (anticodon wobble position) in tRNAs with GU(N) anticodons (tRNA-Asp, -Asn, -His and -Tyr). Catalysis occurs through a double-displacement mechanism. The nucleophile active site attacks the C1' of nucleotide 34 to detach the guanine base from the RNA, forming a covalent enzyme-RNA intermediate. The proton acceptor active site deprotonates the incoming PreQ1, allowing a nucleophilic attack on the C1' of the ribose to form the product. After dissociation, two additional enzymatic reactions on the tRNA convert PreQ1 to queuine (Q), resulting in the hypermodified nucleoside queuosine (7-(((4,5-cis-dihydroxy-2-cyclopenten-1-yl)amino)methyl)-7-deazaguanosine).</text>
</comment>
<dbReference type="Gene3D" id="3.20.20.105">
    <property type="entry name" value="Queuine tRNA-ribosyltransferase-like"/>
    <property type="match status" value="1"/>
</dbReference>
<dbReference type="GO" id="GO:0046872">
    <property type="term" value="F:metal ion binding"/>
    <property type="evidence" value="ECO:0007669"/>
    <property type="project" value="UniProtKB-KW"/>
</dbReference>
<feature type="active site" description="Nucleophile" evidence="7">
    <location>
        <position position="272"/>
    </location>
</feature>
<comment type="subunit">
    <text evidence="7">Homodimer. Within each dimer, one monomer is responsible for RNA recognition and catalysis, while the other monomer binds to the replacement base PreQ1.</text>
</comment>
<proteinExistence type="inferred from homology"/>
<dbReference type="InterPro" id="IPR050076">
    <property type="entry name" value="ArchSynthase1/Queuine_TRR"/>
</dbReference>
<name>A0A2T5GMA0_9SPHN</name>
<feature type="domain" description="tRNA-guanine(15) transglycosylase-like" evidence="8">
    <location>
        <begin position="16"/>
        <end position="373"/>
    </location>
</feature>
<dbReference type="GO" id="GO:0008479">
    <property type="term" value="F:tRNA-guanosine(34) queuine transglycosylase activity"/>
    <property type="evidence" value="ECO:0007669"/>
    <property type="project" value="UniProtKB-UniRule"/>
</dbReference>
<comment type="catalytic activity">
    <reaction evidence="6 7">
        <text>7-aminomethyl-7-carbaguanine + guanosine(34) in tRNA = 7-aminomethyl-7-carbaguanosine(34) in tRNA + guanine</text>
        <dbReference type="Rhea" id="RHEA:24104"/>
        <dbReference type="Rhea" id="RHEA-COMP:10341"/>
        <dbReference type="Rhea" id="RHEA-COMP:10342"/>
        <dbReference type="ChEBI" id="CHEBI:16235"/>
        <dbReference type="ChEBI" id="CHEBI:58703"/>
        <dbReference type="ChEBI" id="CHEBI:74269"/>
        <dbReference type="ChEBI" id="CHEBI:82833"/>
        <dbReference type="EC" id="2.4.2.29"/>
    </reaction>
</comment>
<evidence type="ECO:0000313" key="9">
    <source>
        <dbReference type="EMBL" id="PTQ60437.1"/>
    </source>
</evidence>
<comment type="pathway">
    <text evidence="1 7">tRNA modification; tRNA-queuosine biosynthesis.</text>
</comment>
<dbReference type="NCBIfam" id="TIGR00449">
    <property type="entry name" value="tgt_general"/>
    <property type="match status" value="1"/>
</dbReference>
<dbReference type="InterPro" id="IPR004803">
    <property type="entry name" value="TGT"/>
</dbReference>
<dbReference type="EMBL" id="QAOG01000003">
    <property type="protein sequence ID" value="PTQ60437.1"/>
    <property type="molecule type" value="Genomic_DNA"/>
</dbReference>
<evidence type="ECO:0000256" key="4">
    <source>
        <dbReference type="ARBA" id="ARBA00022694"/>
    </source>
</evidence>
<dbReference type="EC" id="2.4.2.29" evidence="7"/>
<feature type="binding site" evidence="7">
    <location>
        <position position="310"/>
    </location>
    <ligand>
        <name>Zn(2+)</name>
        <dbReference type="ChEBI" id="CHEBI:29105"/>
    </ligand>
</feature>
<dbReference type="FunFam" id="3.20.20.105:FF:000001">
    <property type="entry name" value="Queuine tRNA-ribosyltransferase"/>
    <property type="match status" value="1"/>
</dbReference>
<protein>
    <recommendedName>
        <fullName evidence="7">Queuine tRNA-ribosyltransferase</fullName>
        <ecNumber evidence="7">2.4.2.29</ecNumber>
    </recommendedName>
    <alternativeName>
        <fullName evidence="7">Guanine insertion enzyme</fullName>
    </alternativeName>
    <alternativeName>
        <fullName evidence="7">tRNA-guanine transglycosylase</fullName>
    </alternativeName>
</protein>
<dbReference type="PANTHER" id="PTHR46499:SF1">
    <property type="entry name" value="QUEUINE TRNA-RIBOSYLTRANSFERASE"/>
    <property type="match status" value="1"/>
</dbReference>
<evidence type="ECO:0000259" key="8">
    <source>
        <dbReference type="Pfam" id="PF01702"/>
    </source>
</evidence>
<dbReference type="SUPFAM" id="SSF51713">
    <property type="entry name" value="tRNA-guanine transglycosylase"/>
    <property type="match status" value="1"/>
</dbReference>
<keyword evidence="4 7" id="KW-0819">tRNA processing</keyword>
<dbReference type="NCBIfam" id="TIGR00430">
    <property type="entry name" value="Q_tRNA_tgt"/>
    <property type="match status" value="1"/>
</dbReference>
<dbReference type="GO" id="GO:0008616">
    <property type="term" value="P:tRNA queuosine(34) biosynthetic process"/>
    <property type="evidence" value="ECO:0007669"/>
    <property type="project" value="UniProtKB-UniRule"/>
</dbReference>
<dbReference type="GO" id="GO:0005829">
    <property type="term" value="C:cytosol"/>
    <property type="evidence" value="ECO:0007669"/>
    <property type="project" value="TreeGrafter"/>
</dbReference>
<reference evidence="9 10" key="1">
    <citation type="submission" date="2018-04" db="EMBL/GenBank/DDBJ databases">
        <title>Genomic Encyclopedia of Type Strains, Phase III (KMG-III): the genomes of soil and plant-associated and newly described type strains.</title>
        <authorList>
            <person name="Whitman W."/>
        </authorList>
    </citation>
    <scope>NUCLEOTIDE SEQUENCE [LARGE SCALE GENOMIC DNA]</scope>
    <source>
        <strain evidence="9 10">MA101b</strain>
    </source>
</reference>
<feature type="region of interest" description="RNA binding" evidence="7">
    <location>
        <begin position="253"/>
        <end position="259"/>
    </location>
</feature>
<dbReference type="RefSeq" id="WP_107957875.1">
    <property type="nucleotide sequence ID" value="NZ_QAOG01000003.1"/>
</dbReference>
<comment type="cofactor">
    <cofactor evidence="7">
        <name>Zn(2+)</name>
        <dbReference type="ChEBI" id="CHEBI:29105"/>
    </cofactor>
    <text evidence="7">Binds 1 zinc ion per subunit.</text>
</comment>
<comment type="caution">
    <text evidence="9">The sequence shown here is derived from an EMBL/GenBank/DDBJ whole genome shotgun (WGS) entry which is preliminary data.</text>
</comment>
<feature type="binding site" evidence="7">
    <location>
        <position position="195"/>
    </location>
    <ligand>
        <name>substrate</name>
    </ligand>
</feature>
<feature type="binding site" evidence="7">
    <location>
        <position position="148"/>
    </location>
    <ligand>
        <name>substrate</name>
    </ligand>
</feature>
<evidence type="ECO:0000256" key="2">
    <source>
        <dbReference type="ARBA" id="ARBA00022676"/>
    </source>
</evidence>
<feature type="binding site" evidence="7">
    <location>
        <begin position="94"/>
        <end position="98"/>
    </location>
    <ligand>
        <name>substrate</name>
    </ligand>
</feature>
<dbReference type="AlphaFoldDB" id="A0A2T5GMA0"/>
<keyword evidence="2 7" id="KW-0328">Glycosyltransferase</keyword>
<gene>
    <name evidence="7" type="primary">tgt</name>
    <name evidence="9" type="ORF">C8J26_2149</name>
</gene>
<dbReference type="HAMAP" id="MF_00168">
    <property type="entry name" value="Q_tRNA_Tgt"/>
    <property type="match status" value="1"/>
</dbReference>
<feature type="binding site" evidence="7">
    <location>
        <position position="315"/>
    </location>
    <ligand>
        <name>Zn(2+)</name>
        <dbReference type="ChEBI" id="CHEBI:29105"/>
    </ligand>
</feature>
<feature type="binding site" evidence="7">
    <location>
        <position position="312"/>
    </location>
    <ligand>
        <name>Zn(2+)</name>
        <dbReference type="ChEBI" id="CHEBI:29105"/>
    </ligand>
</feature>